<evidence type="ECO:0000313" key="9">
    <source>
        <dbReference type="Proteomes" id="UP001620514"/>
    </source>
</evidence>
<sequence>MRKGIPNLVALQIFEAAARHESFTRAANELALTQSAVCRQVAGLESRLGVALFLRIKKRIVLTTHGRHYAALVRKNLDRIERDTLELMAQRGVGRILEIAVVPTLASQWLIPRLPQFRALRPDITVNLSIRTEPFLFSDSPFDAALYFGDSVWPGTQGKLLFREGKVVPVCSPSLLAGNASGSSVSLEQLADLPLLHLSTRPDAWRTWFRLNGLEHDVRAVRGARYELFTMLTSAAQAGLGVALLPEILLADELSSGRLVVPLDKPMSGTSGYYLVAPDEIAHDEPFVALSDWLSSIVPRTQGDA</sequence>
<reference evidence="7 8" key="1">
    <citation type="submission" date="2016-01" db="EMBL/GenBank/DDBJ databases">
        <authorList>
            <person name="Oliw E.H."/>
        </authorList>
    </citation>
    <scope>NUCLEOTIDE SEQUENCE [LARGE SCALE GENOMIC DNA]</scope>
    <source>
        <strain evidence="7">LMG 27134</strain>
    </source>
</reference>
<dbReference type="Gene3D" id="1.10.10.10">
    <property type="entry name" value="Winged helix-like DNA-binding domain superfamily/Winged helix DNA-binding domain"/>
    <property type="match status" value="1"/>
</dbReference>
<dbReference type="Pfam" id="PF00126">
    <property type="entry name" value="HTH_1"/>
    <property type="match status" value="1"/>
</dbReference>
<dbReference type="OrthoDB" id="9178397at2"/>
<dbReference type="RefSeq" id="WP_062082574.1">
    <property type="nucleotide sequence ID" value="NZ_FCOK02000004.1"/>
</dbReference>
<dbReference type="Proteomes" id="UP001620514">
    <property type="component" value="Unassembled WGS sequence"/>
</dbReference>
<dbReference type="InterPro" id="IPR005119">
    <property type="entry name" value="LysR_subst-bd"/>
</dbReference>
<gene>
    <name evidence="6" type="ORF">ABH943_005744</name>
    <name evidence="7" type="ORF">AWB69_00896</name>
</gene>
<evidence type="ECO:0000256" key="2">
    <source>
        <dbReference type="ARBA" id="ARBA00023015"/>
    </source>
</evidence>
<feature type="domain" description="HTH lysR-type" evidence="5">
    <location>
        <begin position="6"/>
        <end position="63"/>
    </location>
</feature>
<keyword evidence="9" id="KW-1185">Reference proteome</keyword>
<reference evidence="6 9" key="2">
    <citation type="submission" date="2024-10" db="EMBL/GenBank/DDBJ databases">
        <authorList>
            <person name="Deangelis K."/>
            <person name="Huntemann M."/>
            <person name="Clum A."/>
            <person name="Wang J."/>
            <person name="Palaniappan K."/>
            <person name="Ritter S."/>
            <person name="Chen I.-M."/>
            <person name="Stamatis D."/>
            <person name="Reddy T."/>
            <person name="O'Malley R."/>
            <person name="Daum C."/>
            <person name="Ng V."/>
            <person name="Ivanova N."/>
            <person name="Kyrpides N."/>
            <person name="Woyke T."/>
        </authorList>
    </citation>
    <scope>NUCLEOTIDE SEQUENCE [LARGE SCALE GENOMIC DNA]</scope>
    <source>
        <strain evidence="6 9">GAS97</strain>
    </source>
</reference>
<evidence type="ECO:0000256" key="4">
    <source>
        <dbReference type="ARBA" id="ARBA00023163"/>
    </source>
</evidence>
<dbReference type="EMBL" id="JBIYDN010000021">
    <property type="protein sequence ID" value="MFK4445712.1"/>
    <property type="molecule type" value="Genomic_DNA"/>
</dbReference>
<dbReference type="InterPro" id="IPR036390">
    <property type="entry name" value="WH_DNA-bd_sf"/>
</dbReference>
<keyword evidence="3 6" id="KW-0238">DNA-binding</keyword>
<evidence type="ECO:0000313" key="6">
    <source>
        <dbReference type="EMBL" id="MFK4445712.1"/>
    </source>
</evidence>
<reference evidence="6 9" key="3">
    <citation type="submission" date="2024-11" db="EMBL/GenBank/DDBJ databases">
        <title>Using genomics to understand microbial adaptation to soil warming.</title>
        <authorList>
            <person name="Deangelis K.M. PhD."/>
        </authorList>
    </citation>
    <scope>NUCLEOTIDE SEQUENCE [LARGE SCALE GENOMIC DNA]</scope>
    <source>
        <strain evidence="6 9">GAS97</strain>
    </source>
</reference>
<dbReference type="Pfam" id="PF03466">
    <property type="entry name" value="LysR_substrate"/>
    <property type="match status" value="1"/>
</dbReference>
<protein>
    <submittedName>
        <fullName evidence="6">DNA-binding transcriptional LysR family regulator</fullName>
    </submittedName>
    <submittedName>
        <fullName evidence="7">LysR family transcriptional regulator</fullName>
    </submittedName>
</protein>
<dbReference type="Proteomes" id="UP000054683">
    <property type="component" value="Unassembled WGS sequence"/>
</dbReference>
<dbReference type="InterPro" id="IPR058163">
    <property type="entry name" value="LysR-type_TF_proteobact-type"/>
</dbReference>
<keyword evidence="2" id="KW-0805">Transcription regulation</keyword>
<comment type="similarity">
    <text evidence="1">Belongs to the LysR transcriptional regulatory family.</text>
</comment>
<organism evidence="7 8">
    <name type="scientific">Caballeronia udeis</name>
    <dbReference type="NCBI Taxonomy" id="1232866"/>
    <lineage>
        <taxon>Bacteria</taxon>
        <taxon>Pseudomonadati</taxon>
        <taxon>Pseudomonadota</taxon>
        <taxon>Betaproteobacteria</taxon>
        <taxon>Burkholderiales</taxon>
        <taxon>Burkholderiaceae</taxon>
        <taxon>Caballeronia</taxon>
    </lineage>
</organism>
<evidence type="ECO:0000313" key="7">
    <source>
        <dbReference type="EMBL" id="SAL16998.1"/>
    </source>
</evidence>
<accession>A0A158FAV8</accession>
<dbReference type="SUPFAM" id="SSF53850">
    <property type="entry name" value="Periplasmic binding protein-like II"/>
    <property type="match status" value="1"/>
</dbReference>
<proteinExistence type="inferred from homology"/>
<evidence type="ECO:0000313" key="8">
    <source>
        <dbReference type="Proteomes" id="UP000054683"/>
    </source>
</evidence>
<evidence type="ECO:0000256" key="1">
    <source>
        <dbReference type="ARBA" id="ARBA00009437"/>
    </source>
</evidence>
<dbReference type="FunFam" id="3.40.190.10:FF:000017">
    <property type="entry name" value="Glycine cleavage system transcriptional activator"/>
    <property type="match status" value="1"/>
</dbReference>
<name>A0A158FAV8_9BURK</name>
<dbReference type="PRINTS" id="PR00039">
    <property type="entry name" value="HTHLYSR"/>
</dbReference>
<dbReference type="EMBL" id="FCOK02000004">
    <property type="protein sequence ID" value="SAL16998.1"/>
    <property type="molecule type" value="Genomic_DNA"/>
</dbReference>
<dbReference type="InterPro" id="IPR000847">
    <property type="entry name" value="LysR_HTH_N"/>
</dbReference>
<dbReference type="GO" id="GO:0006351">
    <property type="term" value="P:DNA-templated transcription"/>
    <property type="evidence" value="ECO:0007669"/>
    <property type="project" value="TreeGrafter"/>
</dbReference>
<dbReference type="GO" id="GO:0043565">
    <property type="term" value="F:sequence-specific DNA binding"/>
    <property type="evidence" value="ECO:0007669"/>
    <property type="project" value="TreeGrafter"/>
</dbReference>
<dbReference type="GO" id="GO:0003700">
    <property type="term" value="F:DNA-binding transcription factor activity"/>
    <property type="evidence" value="ECO:0007669"/>
    <property type="project" value="InterPro"/>
</dbReference>
<dbReference type="PANTHER" id="PTHR30537:SF26">
    <property type="entry name" value="GLYCINE CLEAVAGE SYSTEM TRANSCRIPTIONAL ACTIVATOR"/>
    <property type="match status" value="1"/>
</dbReference>
<evidence type="ECO:0000259" key="5">
    <source>
        <dbReference type="PROSITE" id="PS50931"/>
    </source>
</evidence>
<evidence type="ECO:0000256" key="3">
    <source>
        <dbReference type="ARBA" id="ARBA00023125"/>
    </source>
</evidence>
<dbReference type="Gene3D" id="3.40.190.10">
    <property type="entry name" value="Periplasmic binding protein-like II"/>
    <property type="match status" value="2"/>
</dbReference>
<dbReference type="SUPFAM" id="SSF46785">
    <property type="entry name" value="Winged helix' DNA-binding domain"/>
    <property type="match status" value="1"/>
</dbReference>
<dbReference type="PROSITE" id="PS50931">
    <property type="entry name" value="HTH_LYSR"/>
    <property type="match status" value="1"/>
</dbReference>
<keyword evidence="4" id="KW-0804">Transcription</keyword>
<dbReference type="AlphaFoldDB" id="A0A158FAV8"/>
<dbReference type="PANTHER" id="PTHR30537">
    <property type="entry name" value="HTH-TYPE TRANSCRIPTIONAL REGULATOR"/>
    <property type="match status" value="1"/>
</dbReference>
<dbReference type="InterPro" id="IPR036388">
    <property type="entry name" value="WH-like_DNA-bd_sf"/>
</dbReference>